<feature type="transmembrane region" description="Helical" evidence="1">
    <location>
        <begin position="113"/>
        <end position="134"/>
    </location>
</feature>
<keyword evidence="1" id="KW-0472">Membrane</keyword>
<comment type="caution">
    <text evidence="2">The sequence shown here is derived from an EMBL/GenBank/DDBJ whole genome shotgun (WGS) entry which is preliminary data.</text>
</comment>
<evidence type="ECO:0000256" key="1">
    <source>
        <dbReference type="SAM" id="Phobius"/>
    </source>
</evidence>
<accession>A0AAJ1QEY8</accession>
<protein>
    <submittedName>
        <fullName evidence="2">Uncharacterized protein</fullName>
    </submittedName>
</protein>
<evidence type="ECO:0000313" key="2">
    <source>
        <dbReference type="EMBL" id="MDM1072848.1"/>
    </source>
</evidence>
<proteinExistence type="predicted"/>
<reference evidence="2" key="1">
    <citation type="submission" date="2020-06" db="EMBL/GenBank/DDBJ databases">
        <authorList>
            <person name="Dong N."/>
        </authorList>
    </citation>
    <scope>NUCLEOTIDE SEQUENCE</scope>
    <source>
        <strain evidence="2">R655-4</strain>
    </source>
</reference>
<evidence type="ECO:0000313" key="3">
    <source>
        <dbReference type="Proteomes" id="UP001170959"/>
    </source>
</evidence>
<keyword evidence="1" id="KW-0812">Transmembrane</keyword>
<dbReference type="Proteomes" id="UP001170959">
    <property type="component" value="Unassembled WGS sequence"/>
</dbReference>
<dbReference type="RefSeq" id="WP_276680332.1">
    <property type="nucleotide sequence ID" value="NZ_CAUPYU010000011.1"/>
</dbReference>
<gene>
    <name evidence="2" type="ORF">HX001_10140</name>
</gene>
<keyword evidence="1" id="KW-1133">Transmembrane helix</keyword>
<sequence>MIKIFTILGLVLQFLAFWMAAPEILGVDWLRKTQGLIRKMISQLPQLILAVLGMVLGVMFYHSMRSIFAFVVVIIIIAILLLLYKKLGQVLDEKISKPLIKKLILNDTFRFTLLKFAALFFTLGFIIQIALVLFL</sequence>
<feature type="transmembrane region" description="Helical" evidence="1">
    <location>
        <begin position="42"/>
        <end position="60"/>
    </location>
</feature>
<feature type="transmembrane region" description="Helical" evidence="1">
    <location>
        <begin position="67"/>
        <end position="84"/>
    </location>
</feature>
<reference evidence="2" key="2">
    <citation type="journal article" date="2022" name="Sci. Total Environ.">
        <title>Prevalence, transmission, and molecular epidemiology of tet(X)-positive bacteria among humans, animals, and environmental niches in China: An epidemiological, and genomic-based study.</title>
        <authorList>
            <person name="Dong N."/>
            <person name="Zeng Y."/>
            <person name="Cai C."/>
            <person name="Sun C."/>
            <person name="Lu J."/>
            <person name="Liu C."/>
            <person name="Zhou H."/>
            <person name="Sun Q."/>
            <person name="Shu L."/>
            <person name="Wang H."/>
            <person name="Wang Y."/>
            <person name="Wang S."/>
            <person name="Wu C."/>
            <person name="Chan E.W."/>
            <person name="Chen G."/>
            <person name="Shen Z."/>
            <person name="Chen S."/>
            <person name="Zhang R."/>
        </authorList>
    </citation>
    <scope>NUCLEOTIDE SEQUENCE</scope>
    <source>
        <strain evidence="2">R655-4</strain>
    </source>
</reference>
<dbReference type="EMBL" id="JACAGJ010000004">
    <property type="protein sequence ID" value="MDM1072848.1"/>
    <property type="molecule type" value="Genomic_DNA"/>
</dbReference>
<dbReference type="AlphaFoldDB" id="A0AAJ1QEY8"/>
<name>A0AAJ1QEY8_9FLAO</name>
<organism evidence="2 3">
    <name type="scientific">Empedobacter brevis</name>
    <dbReference type="NCBI Taxonomy" id="247"/>
    <lineage>
        <taxon>Bacteria</taxon>
        <taxon>Pseudomonadati</taxon>
        <taxon>Bacteroidota</taxon>
        <taxon>Flavobacteriia</taxon>
        <taxon>Flavobacteriales</taxon>
        <taxon>Weeksellaceae</taxon>
        <taxon>Empedobacter</taxon>
    </lineage>
</organism>